<dbReference type="Proteomes" id="UP001218218">
    <property type="component" value="Unassembled WGS sequence"/>
</dbReference>
<organism evidence="2 3">
    <name type="scientific">Mycena albidolilacea</name>
    <dbReference type="NCBI Taxonomy" id="1033008"/>
    <lineage>
        <taxon>Eukaryota</taxon>
        <taxon>Fungi</taxon>
        <taxon>Dikarya</taxon>
        <taxon>Basidiomycota</taxon>
        <taxon>Agaricomycotina</taxon>
        <taxon>Agaricomycetes</taxon>
        <taxon>Agaricomycetidae</taxon>
        <taxon>Agaricales</taxon>
        <taxon>Marasmiineae</taxon>
        <taxon>Mycenaceae</taxon>
        <taxon>Mycena</taxon>
    </lineage>
</organism>
<evidence type="ECO:0000256" key="1">
    <source>
        <dbReference type="SAM" id="MobiDB-lite"/>
    </source>
</evidence>
<reference evidence="2" key="1">
    <citation type="submission" date="2023-03" db="EMBL/GenBank/DDBJ databases">
        <title>Massive genome expansion in bonnet fungi (Mycena s.s.) driven by repeated elements and novel gene families across ecological guilds.</title>
        <authorList>
            <consortium name="Lawrence Berkeley National Laboratory"/>
            <person name="Harder C.B."/>
            <person name="Miyauchi S."/>
            <person name="Viragh M."/>
            <person name="Kuo A."/>
            <person name="Thoen E."/>
            <person name="Andreopoulos B."/>
            <person name="Lu D."/>
            <person name="Skrede I."/>
            <person name="Drula E."/>
            <person name="Henrissat B."/>
            <person name="Morin E."/>
            <person name="Kohler A."/>
            <person name="Barry K."/>
            <person name="LaButti K."/>
            <person name="Morin E."/>
            <person name="Salamov A."/>
            <person name="Lipzen A."/>
            <person name="Mereny Z."/>
            <person name="Hegedus B."/>
            <person name="Baldrian P."/>
            <person name="Stursova M."/>
            <person name="Weitz H."/>
            <person name="Taylor A."/>
            <person name="Grigoriev I.V."/>
            <person name="Nagy L.G."/>
            <person name="Martin F."/>
            <person name="Kauserud H."/>
        </authorList>
    </citation>
    <scope>NUCLEOTIDE SEQUENCE</scope>
    <source>
        <strain evidence="2">CBHHK002</strain>
    </source>
</reference>
<name>A0AAD6ZJN4_9AGAR</name>
<keyword evidence="3" id="KW-1185">Reference proteome</keyword>
<dbReference type="EMBL" id="JARIHO010000043">
    <property type="protein sequence ID" value="KAJ7325744.1"/>
    <property type="molecule type" value="Genomic_DNA"/>
</dbReference>
<sequence>MAALHENPATAFDVDPDTFVPAAGGSVTLQRHVRNPMIDPALYTPSKQMRFMTSALAMTSSGSFLVSKNPVTSQSRLPAPVLEAMPTTIAQPDWTSLQLSDQDLEGMSKHQHLEATKKNVFCERQSQALHAKENKKKSGRAVLLMGGLGRHLTDPEWITKTREFQEARDAEAVAKVQRAEGQEAAKIARETHTKEWEDIKVVHEAAVAMWERDCAARREVGCRAKDLLKKPVRPKKPKAPVVEEPPTGAVVDESSSDDED</sequence>
<proteinExistence type="predicted"/>
<feature type="region of interest" description="Disordered" evidence="1">
    <location>
        <begin position="225"/>
        <end position="260"/>
    </location>
</feature>
<accession>A0AAD6ZJN4</accession>
<dbReference type="AlphaFoldDB" id="A0AAD6ZJN4"/>
<gene>
    <name evidence="2" type="ORF">DFH08DRAFT_816824</name>
</gene>
<protein>
    <submittedName>
        <fullName evidence="2">Uncharacterized protein</fullName>
    </submittedName>
</protein>
<evidence type="ECO:0000313" key="3">
    <source>
        <dbReference type="Proteomes" id="UP001218218"/>
    </source>
</evidence>
<comment type="caution">
    <text evidence="2">The sequence shown here is derived from an EMBL/GenBank/DDBJ whole genome shotgun (WGS) entry which is preliminary data.</text>
</comment>
<evidence type="ECO:0000313" key="2">
    <source>
        <dbReference type="EMBL" id="KAJ7325744.1"/>
    </source>
</evidence>